<dbReference type="Pfam" id="PF03732">
    <property type="entry name" value="Retrotrans_gag"/>
    <property type="match status" value="1"/>
</dbReference>
<comment type="caution">
    <text evidence="2">The sequence shown here is derived from an EMBL/GenBank/DDBJ whole genome shotgun (WGS) entry which is preliminary data.</text>
</comment>
<sequence>MHLSYDAKFQWRSQDTWKALKKELRSQFFLKNVEILARRKLRELKHTSNIQEYVKQFTRLMLDIRNMSEKDKVFRFVEGLKPWAKTKLYEQRFQDLTSAYAATERLFDLTSDAQDVRRH</sequence>
<evidence type="ECO:0000259" key="1">
    <source>
        <dbReference type="Pfam" id="PF03732"/>
    </source>
</evidence>
<accession>A0A5A7UC30</accession>
<dbReference type="Proteomes" id="UP000321393">
    <property type="component" value="Unassembled WGS sequence"/>
</dbReference>
<dbReference type="InterPro" id="IPR005162">
    <property type="entry name" value="Retrotrans_gag_dom"/>
</dbReference>
<dbReference type="EMBL" id="SSTE01009593">
    <property type="protein sequence ID" value="KAA0053302.1"/>
    <property type="molecule type" value="Genomic_DNA"/>
</dbReference>
<dbReference type="AlphaFoldDB" id="A0A5A7UC30"/>
<feature type="domain" description="Retrotransposon gag" evidence="1">
    <location>
        <begin position="12"/>
        <end position="82"/>
    </location>
</feature>
<dbReference type="OrthoDB" id="782535at2759"/>
<reference evidence="2 3" key="1">
    <citation type="submission" date="2019-08" db="EMBL/GenBank/DDBJ databases">
        <title>Draft genome sequences of two oriental melons (Cucumis melo L. var makuwa).</title>
        <authorList>
            <person name="Kwon S.-Y."/>
        </authorList>
    </citation>
    <scope>NUCLEOTIDE SEQUENCE [LARGE SCALE GENOMIC DNA]</scope>
    <source>
        <strain evidence="3">cv. SW 3</strain>
        <tissue evidence="2">Leaf</tissue>
    </source>
</reference>
<organism evidence="2 3">
    <name type="scientific">Cucumis melo var. makuwa</name>
    <name type="common">Oriental melon</name>
    <dbReference type="NCBI Taxonomy" id="1194695"/>
    <lineage>
        <taxon>Eukaryota</taxon>
        <taxon>Viridiplantae</taxon>
        <taxon>Streptophyta</taxon>
        <taxon>Embryophyta</taxon>
        <taxon>Tracheophyta</taxon>
        <taxon>Spermatophyta</taxon>
        <taxon>Magnoliopsida</taxon>
        <taxon>eudicotyledons</taxon>
        <taxon>Gunneridae</taxon>
        <taxon>Pentapetalae</taxon>
        <taxon>rosids</taxon>
        <taxon>fabids</taxon>
        <taxon>Cucurbitales</taxon>
        <taxon>Cucurbitaceae</taxon>
        <taxon>Benincaseae</taxon>
        <taxon>Cucumis</taxon>
    </lineage>
</organism>
<evidence type="ECO:0000313" key="3">
    <source>
        <dbReference type="Proteomes" id="UP000321393"/>
    </source>
</evidence>
<gene>
    <name evidence="2" type="ORF">E6C27_scaffold102G001150</name>
</gene>
<proteinExistence type="predicted"/>
<protein>
    <recommendedName>
        <fullName evidence="1">Retrotransposon gag domain-containing protein</fullName>
    </recommendedName>
</protein>
<evidence type="ECO:0000313" key="2">
    <source>
        <dbReference type="EMBL" id="KAA0053302.1"/>
    </source>
</evidence>
<name>A0A5A7UC30_CUCMM</name>